<dbReference type="InterPro" id="IPR038076">
    <property type="entry name" value="MgtE_N_sf"/>
</dbReference>
<proteinExistence type="predicted"/>
<dbReference type="Proteomes" id="UP000259328">
    <property type="component" value="Chromosome"/>
</dbReference>
<sequence>MQNKTIELKEEILNKIRAKEFIHIRNLTEDYPIADIAELISDFSLQDKILSLRILRKDDAADLFAYFDIETQIEIAKSFSEDW</sequence>
<feature type="non-terminal residue" evidence="2">
    <location>
        <position position="83"/>
    </location>
</feature>
<name>A0A3B0P867_MYCSY</name>
<organism evidence="2 3">
    <name type="scientific">Mycoplasmopsis synoviae</name>
    <name type="common">Mycoplasma synoviae</name>
    <dbReference type="NCBI Taxonomy" id="2109"/>
    <lineage>
        <taxon>Bacteria</taxon>
        <taxon>Bacillati</taxon>
        <taxon>Mycoplasmatota</taxon>
        <taxon>Mycoplasmoidales</taxon>
        <taxon>Metamycoplasmataceae</taxon>
        <taxon>Mycoplasmopsis</taxon>
    </lineage>
</organism>
<evidence type="ECO:0000313" key="2">
    <source>
        <dbReference type="EMBL" id="SYV93338.1"/>
    </source>
</evidence>
<feature type="domain" description="Magnesium transporter MgtE intracellular" evidence="1">
    <location>
        <begin position="32"/>
        <end position="82"/>
    </location>
</feature>
<evidence type="ECO:0000259" key="1">
    <source>
        <dbReference type="Pfam" id="PF03448"/>
    </source>
</evidence>
<dbReference type="Gene3D" id="1.25.60.10">
    <property type="entry name" value="MgtE N-terminal domain-like"/>
    <property type="match status" value="1"/>
</dbReference>
<dbReference type="AlphaFoldDB" id="A0A3B0P867"/>
<dbReference type="EMBL" id="LS991953">
    <property type="protein sequence ID" value="SYV93338.1"/>
    <property type="molecule type" value="Genomic_DNA"/>
</dbReference>
<accession>A0A3B0P867</accession>
<dbReference type="Pfam" id="PF03448">
    <property type="entry name" value="MgtE_N"/>
    <property type="match status" value="1"/>
</dbReference>
<protein>
    <submittedName>
        <fullName evidence="2">Magnesium transporter</fullName>
    </submittedName>
</protein>
<reference evidence="3" key="1">
    <citation type="submission" date="2018-06" db="EMBL/GenBank/DDBJ databases">
        <authorList>
            <consortium name="Pathogen Informatics"/>
        </authorList>
    </citation>
    <scope>NUCLEOTIDE SEQUENCE [LARGE SCALE GENOMIC DNA]</scope>
    <source>
        <strain evidence="3">NCTC10124</strain>
    </source>
</reference>
<gene>
    <name evidence="2" type="ORF">NCTC10124_01077</name>
</gene>
<dbReference type="SUPFAM" id="SSF158791">
    <property type="entry name" value="MgtE N-terminal domain-like"/>
    <property type="match status" value="1"/>
</dbReference>
<evidence type="ECO:0000313" key="3">
    <source>
        <dbReference type="Proteomes" id="UP000259328"/>
    </source>
</evidence>
<dbReference type="InterPro" id="IPR006668">
    <property type="entry name" value="Mg_transptr_MgtE_intracell_dom"/>
</dbReference>